<dbReference type="AlphaFoldDB" id="A0A2T7EQE5"/>
<name>A0A2T7EQE5_9POAL</name>
<evidence type="ECO:0000256" key="1">
    <source>
        <dbReference type="SAM" id="MobiDB-lite"/>
    </source>
</evidence>
<organism evidence="2 3">
    <name type="scientific">Panicum hallii var. hallii</name>
    <dbReference type="NCBI Taxonomy" id="1504633"/>
    <lineage>
        <taxon>Eukaryota</taxon>
        <taxon>Viridiplantae</taxon>
        <taxon>Streptophyta</taxon>
        <taxon>Embryophyta</taxon>
        <taxon>Tracheophyta</taxon>
        <taxon>Spermatophyta</taxon>
        <taxon>Magnoliopsida</taxon>
        <taxon>Liliopsida</taxon>
        <taxon>Poales</taxon>
        <taxon>Poaceae</taxon>
        <taxon>PACMAD clade</taxon>
        <taxon>Panicoideae</taxon>
        <taxon>Panicodae</taxon>
        <taxon>Paniceae</taxon>
        <taxon>Panicinae</taxon>
        <taxon>Panicum</taxon>
        <taxon>Panicum sect. Panicum</taxon>
    </lineage>
</organism>
<accession>A0A2T7EQE5</accession>
<keyword evidence="3" id="KW-1185">Reference proteome</keyword>
<gene>
    <name evidence="2" type="ORF">GQ55_2G190700</name>
</gene>
<dbReference type="Proteomes" id="UP000244336">
    <property type="component" value="Chromosome 2"/>
</dbReference>
<sequence>MHFVSHLLSHSCGRAEQTNGGAATAGGGSPCHLAVPCLAVCGGAFSCGRVQAESMVWERTLRRTRPAKVTRSPSSGGSRIVPQGMPRRFFHIQLSIINT</sequence>
<evidence type="ECO:0000313" key="3">
    <source>
        <dbReference type="Proteomes" id="UP000244336"/>
    </source>
</evidence>
<protein>
    <submittedName>
        <fullName evidence="2">Uncharacterized protein</fullName>
    </submittedName>
</protein>
<evidence type="ECO:0000313" key="2">
    <source>
        <dbReference type="EMBL" id="PUZ70039.1"/>
    </source>
</evidence>
<reference evidence="2 3" key="1">
    <citation type="submission" date="2018-04" db="EMBL/GenBank/DDBJ databases">
        <title>WGS assembly of Panicum hallii var. hallii HAL2.</title>
        <authorList>
            <person name="Lovell J."/>
            <person name="Jenkins J."/>
            <person name="Lowry D."/>
            <person name="Mamidi S."/>
            <person name="Sreedasyam A."/>
            <person name="Weng X."/>
            <person name="Barry K."/>
            <person name="Bonette J."/>
            <person name="Campitelli B."/>
            <person name="Daum C."/>
            <person name="Gordon S."/>
            <person name="Gould B."/>
            <person name="Lipzen A."/>
            <person name="MacQueen A."/>
            <person name="Palacio-Mejia J."/>
            <person name="Plott C."/>
            <person name="Shakirov E."/>
            <person name="Shu S."/>
            <person name="Yoshinaga Y."/>
            <person name="Zane M."/>
            <person name="Rokhsar D."/>
            <person name="Grimwood J."/>
            <person name="Schmutz J."/>
            <person name="Juenger T."/>
        </authorList>
    </citation>
    <scope>NUCLEOTIDE SEQUENCE [LARGE SCALE GENOMIC DNA]</scope>
    <source>
        <strain evidence="3">cv. HAL2</strain>
    </source>
</reference>
<feature type="region of interest" description="Disordered" evidence="1">
    <location>
        <begin position="64"/>
        <end position="83"/>
    </location>
</feature>
<proteinExistence type="predicted"/>
<dbReference type="Gramene" id="PUZ70039">
    <property type="protein sequence ID" value="PUZ70039"/>
    <property type="gene ID" value="GQ55_2G190700"/>
</dbReference>
<dbReference type="EMBL" id="CM009750">
    <property type="protein sequence ID" value="PUZ70039.1"/>
    <property type="molecule type" value="Genomic_DNA"/>
</dbReference>